<dbReference type="AlphaFoldDB" id="A0AA36GRT1"/>
<dbReference type="Proteomes" id="UP001176961">
    <property type="component" value="Unassembled WGS sequence"/>
</dbReference>
<feature type="region of interest" description="Disordered" evidence="1">
    <location>
        <begin position="1"/>
        <end position="27"/>
    </location>
</feature>
<protein>
    <submittedName>
        <fullName evidence="2">Uncharacterized protein</fullName>
    </submittedName>
</protein>
<gene>
    <name evidence="2" type="ORF">CYNAS_LOCUS9071</name>
</gene>
<proteinExistence type="predicted"/>
<evidence type="ECO:0000256" key="1">
    <source>
        <dbReference type="SAM" id="MobiDB-lite"/>
    </source>
</evidence>
<feature type="compositionally biased region" description="Basic and acidic residues" evidence="1">
    <location>
        <begin position="15"/>
        <end position="24"/>
    </location>
</feature>
<keyword evidence="3" id="KW-1185">Reference proteome</keyword>
<organism evidence="2 3">
    <name type="scientific">Cylicocyclus nassatus</name>
    <name type="common">Nematode worm</name>
    <dbReference type="NCBI Taxonomy" id="53992"/>
    <lineage>
        <taxon>Eukaryota</taxon>
        <taxon>Metazoa</taxon>
        <taxon>Ecdysozoa</taxon>
        <taxon>Nematoda</taxon>
        <taxon>Chromadorea</taxon>
        <taxon>Rhabditida</taxon>
        <taxon>Rhabditina</taxon>
        <taxon>Rhabditomorpha</taxon>
        <taxon>Strongyloidea</taxon>
        <taxon>Strongylidae</taxon>
        <taxon>Cylicocyclus</taxon>
    </lineage>
</organism>
<comment type="caution">
    <text evidence="2">The sequence shown here is derived from an EMBL/GenBank/DDBJ whole genome shotgun (WGS) entry which is preliminary data.</text>
</comment>
<dbReference type="EMBL" id="CATQJL010000223">
    <property type="protein sequence ID" value="CAJ0597088.1"/>
    <property type="molecule type" value="Genomic_DNA"/>
</dbReference>
<name>A0AA36GRT1_CYLNA</name>
<reference evidence="2" key="1">
    <citation type="submission" date="2023-07" db="EMBL/GenBank/DDBJ databases">
        <authorList>
            <consortium name="CYATHOMIX"/>
        </authorList>
    </citation>
    <scope>NUCLEOTIDE SEQUENCE</scope>
    <source>
        <strain evidence="2">N/A</strain>
    </source>
</reference>
<accession>A0AA36GRT1</accession>
<evidence type="ECO:0000313" key="2">
    <source>
        <dbReference type="EMBL" id="CAJ0597088.1"/>
    </source>
</evidence>
<sequence length="84" mass="9443">MMNSAKLVNGGAKYLDSDKRREDPANSQRLLKFRRTLLTIEEEARGNFGKGSKVPVNYTKWKVPANIVVLASQSVRDHVSRARA</sequence>
<evidence type="ECO:0000313" key="3">
    <source>
        <dbReference type="Proteomes" id="UP001176961"/>
    </source>
</evidence>